<dbReference type="Gene3D" id="2.40.160.10">
    <property type="entry name" value="Porin"/>
    <property type="match status" value="1"/>
</dbReference>
<dbReference type="InterPro" id="IPR023614">
    <property type="entry name" value="Porin_dom_sf"/>
</dbReference>
<name>E1X082_HALMS</name>
<dbReference type="EMBL" id="FQ312005">
    <property type="protein sequence ID" value="CBW26309.1"/>
    <property type="molecule type" value="Genomic_DNA"/>
</dbReference>
<keyword evidence="3" id="KW-1185">Reference proteome</keyword>
<keyword evidence="1" id="KW-0732">Signal</keyword>
<feature type="chain" id="PRO_5003154295" evidence="1">
    <location>
        <begin position="19"/>
        <end position="371"/>
    </location>
</feature>
<dbReference type="KEGG" id="bmx:BMS_1447"/>
<protein>
    <submittedName>
        <fullName evidence="2">Exported protein</fullName>
    </submittedName>
</protein>
<dbReference type="STRING" id="862908.BMS_1447"/>
<reference evidence="3" key="1">
    <citation type="journal article" date="2013" name="ISME J.">
        <title>A small predatory core genome in the divergent marine Bacteriovorax marinus SJ and the terrestrial Bdellovibrio bacteriovorus.</title>
        <authorList>
            <person name="Crossman L.C."/>
            <person name="Chen H."/>
            <person name="Cerdeno-Tarraga A.M."/>
            <person name="Brooks K."/>
            <person name="Quail M.A."/>
            <person name="Pineiro S.A."/>
            <person name="Hobley L."/>
            <person name="Sockett R.E."/>
            <person name="Bentley S.D."/>
            <person name="Parkhill J."/>
            <person name="Williams H.N."/>
            <person name="Stine O.C."/>
        </authorList>
    </citation>
    <scope>NUCLEOTIDE SEQUENCE [LARGE SCALE GENOMIC DNA]</scope>
    <source>
        <strain evidence="3">ATCC BAA-682 / DSM 15412 / SJ</strain>
    </source>
</reference>
<feature type="signal peptide" evidence="1">
    <location>
        <begin position="1"/>
        <end position="18"/>
    </location>
</feature>
<dbReference type="PATRIC" id="fig|862908.3.peg.1378"/>
<accession>E1X082</accession>
<gene>
    <name evidence="2" type="ordered locus">BMS_1447</name>
</gene>
<proteinExistence type="predicted"/>
<evidence type="ECO:0000313" key="3">
    <source>
        <dbReference type="Proteomes" id="UP000008963"/>
    </source>
</evidence>
<dbReference type="SUPFAM" id="SSF56935">
    <property type="entry name" value="Porins"/>
    <property type="match status" value="1"/>
</dbReference>
<evidence type="ECO:0000256" key="1">
    <source>
        <dbReference type="SAM" id="SignalP"/>
    </source>
</evidence>
<dbReference type="AlphaFoldDB" id="E1X082"/>
<dbReference type="HOGENOM" id="CLU_036480_2_0_7"/>
<evidence type="ECO:0000313" key="2">
    <source>
        <dbReference type="EMBL" id="CBW26309.1"/>
    </source>
</evidence>
<organism evidence="2 3">
    <name type="scientific">Halobacteriovorax marinus (strain ATCC BAA-682 / DSM 15412 / SJ)</name>
    <name type="common">Bacteriovorax marinus</name>
    <dbReference type="NCBI Taxonomy" id="862908"/>
    <lineage>
        <taxon>Bacteria</taxon>
        <taxon>Pseudomonadati</taxon>
        <taxon>Bdellovibrionota</taxon>
        <taxon>Bacteriovoracia</taxon>
        <taxon>Bacteriovoracales</taxon>
        <taxon>Halobacteriovoraceae</taxon>
        <taxon>Halobacteriovorax</taxon>
    </lineage>
</organism>
<dbReference type="Proteomes" id="UP000008963">
    <property type="component" value="Chromosome"/>
</dbReference>
<dbReference type="eggNOG" id="COG3203">
    <property type="taxonomic scope" value="Bacteria"/>
</dbReference>
<sequence>MRNIIFIFSFLLSSHSMAQFDFNRINLNGFGTFSFSRSTSDKEYVAYAGRVKNKNNFVAGSRAGLTLNKRFDDHWDFTLQFLAKPDRDGELSPQVDLFQLTWTPYSMLSIRTGRVRMPLWMISEYYEVGALIPWIRPPDEVYASLPLEELNGASVNYKMEKGAILAEFDLYGGAGNMNTDGASSIRGELNNAIGASFSLGHDLLSLRVSYLQGTYTADVYTDAISASSTPGTSIVTNTRSSLDLGHTYFLSLGLKSEIENLLIMSEYAKWKSSASILRENQAYYILAGYYFLEKKLLMNFTYSALTKLDSQINFYSGRQKSKTIGANYHVNSNIVLKLQDKIISPEGVTFFESDPGRSDIHIYEFAVDFVF</sequence>